<feature type="compositionally biased region" description="Basic and acidic residues" evidence="8">
    <location>
        <begin position="83"/>
        <end position="103"/>
    </location>
</feature>
<feature type="compositionally biased region" description="Basic and acidic residues" evidence="8">
    <location>
        <begin position="111"/>
        <end position="140"/>
    </location>
</feature>
<dbReference type="Pfam" id="PF13087">
    <property type="entry name" value="AAA_12"/>
    <property type="match status" value="2"/>
</dbReference>
<dbReference type="PROSITE" id="PS50103">
    <property type="entry name" value="ZF_C3H1"/>
    <property type="match status" value="1"/>
</dbReference>
<dbReference type="Proteomes" id="UP001249851">
    <property type="component" value="Unassembled WGS sequence"/>
</dbReference>
<feature type="compositionally biased region" description="Basic and acidic residues" evidence="8">
    <location>
        <begin position="1"/>
        <end position="15"/>
    </location>
</feature>
<gene>
    <name evidence="10" type="ORF">P5673_002967</name>
</gene>
<feature type="region of interest" description="Disordered" evidence="8">
    <location>
        <begin position="1551"/>
        <end position="1573"/>
    </location>
</feature>
<keyword evidence="6" id="KW-0479">Metal-binding</keyword>
<dbReference type="FunFam" id="3.40.50.300:FF:001313">
    <property type="entry name" value="Helicase with zinc finger domain 2"/>
    <property type="match status" value="1"/>
</dbReference>
<feature type="region of interest" description="Disordered" evidence="8">
    <location>
        <begin position="180"/>
        <end position="267"/>
    </location>
</feature>
<evidence type="ECO:0000313" key="11">
    <source>
        <dbReference type="Proteomes" id="UP001249851"/>
    </source>
</evidence>
<feature type="region of interest" description="Disordered" evidence="8">
    <location>
        <begin position="1479"/>
        <end position="1533"/>
    </location>
</feature>
<dbReference type="GO" id="GO:0003723">
    <property type="term" value="F:RNA binding"/>
    <property type="evidence" value="ECO:0007669"/>
    <property type="project" value="InterPro"/>
</dbReference>
<dbReference type="EMBL" id="JARQWQ010000005">
    <property type="protein sequence ID" value="KAK2571606.1"/>
    <property type="molecule type" value="Genomic_DNA"/>
</dbReference>
<proteinExistence type="inferred from homology"/>
<organism evidence="10 11">
    <name type="scientific">Acropora cervicornis</name>
    <name type="common">Staghorn coral</name>
    <dbReference type="NCBI Taxonomy" id="6130"/>
    <lineage>
        <taxon>Eukaryota</taxon>
        <taxon>Metazoa</taxon>
        <taxon>Cnidaria</taxon>
        <taxon>Anthozoa</taxon>
        <taxon>Hexacorallia</taxon>
        <taxon>Scleractinia</taxon>
        <taxon>Astrocoeniina</taxon>
        <taxon>Acroporidae</taxon>
        <taxon>Acropora</taxon>
    </lineage>
</organism>
<evidence type="ECO:0000256" key="8">
    <source>
        <dbReference type="SAM" id="MobiDB-lite"/>
    </source>
</evidence>
<feature type="zinc finger region" description="C3H1-type" evidence="6">
    <location>
        <begin position="586"/>
        <end position="615"/>
    </location>
</feature>
<feature type="compositionally biased region" description="Polar residues" evidence="8">
    <location>
        <begin position="324"/>
        <end position="351"/>
    </location>
</feature>
<name>A0AAD9VEJ9_ACRCE</name>
<comment type="caution">
    <text evidence="10">The sequence shown here is derived from an EMBL/GenBank/DDBJ whole genome shotgun (WGS) entry which is preliminary data.</text>
</comment>
<dbReference type="PANTHER" id="PTHR43788:SF16">
    <property type="entry name" value="HELICASE WITH ZINC FINGER 2"/>
    <property type="match status" value="1"/>
</dbReference>
<dbReference type="PANTHER" id="PTHR43788">
    <property type="entry name" value="DNA2/NAM7 HELICASE FAMILY MEMBER"/>
    <property type="match status" value="1"/>
</dbReference>
<keyword evidence="7" id="KW-0175">Coiled coil</keyword>
<reference evidence="10" key="2">
    <citation type="journal article" date="2023" name="Science">
        <title>Genomic signatures of disease resistance in endangered staghorn corals.</title>
        <authorList>
            <person name="Vollmer S.V."/>
            <person name="Selwyn J.D."/>
            <person name="Despard B.A."/>
            <person name="Roesel C.L."/>
        </authorList>
    </citation>
    <scope>NUCLEOTIDE SEQUENCE</scope>
    <source>
        <strain evidence="10">K2</strain>
    </source>
</reference>
<feature type="domain" description="C3H1-type" evidence="9">
    <location>
        <begin position="586"/>
        <end position="615"/>
    </location>
</feature>
<evidence type="ECO:0000256" key="3">
    <source>
        <dbReference type="ARBA" id="ARBA00022801"/>
    </source>
</evidence>
<dbReference type="Pfam" id="PF13086">
    <property type="entry name" value="AAA_11"/>
    <property type="match status" value="3"/>
</dbReference>
<dbReference type="CDD" id="cd18808">
    <property type="entry name" value="SF1_C_Upf1"/>
    <property type="match status" value="2"/>
</dbReference>
<comment type="similarity">
    <text evidence="1">Belongs to the DNA2/NAM7 helicase family.</text>
</comment>
<evidence type="ECO:0000259" key="9">
    <source>
        <dbReference type="PROSITE" id="PS50103"/>
    </source>
</evidence>
<sequence>GKHEEAKENCEKVRVGEPNNEIAPELMREISDKLKNSDGTKEETPVRTVGKKKARSRKETKSTKEFSSQEDRPLPEDSPEDEATQKHESKTKEKSEGAAEENLKVVPSALETDKVKVNSKKNKVEKMKKESDKQKAKGEKSSQNTSSVAGDTSISLENPDETLSGKTAACIPSFASTIQASNVDKDDSSFDDFKEVNYSRRRRSGLLAKADTGKKPPHPQNQVESQLTRKTRERIETSLPLQEVAQSSFKQSTSQQADKKKETVENRGLIGKPSCAVRPKSNVTSLTAATIQNQTSGQKLTMINSEQSKRMSYQILPSTIPPSKVTTAENTGKTPLTASSSKPHVQSQSRNEISLECVAPSSAWAQSSNTSGKSAASLLFSDPPSQKSSVAPPRRNIEQSPQSVNVYSRLPENVFVVCMHFLIKNSKRPTSIKEKIKACKGCENRSKLKYALWNHNKRDYQEIRPYPQTVPVSVAFTVCPRFSMHVPCLRTQCSFAHGTEEQLMWTLEREGVLPTPRETLTGLPEKTTYLRYRPSPPGVTNGAYKLCKRYLYSCKAIASTRPALITKATALITPSPSLCPTKIARIKNDSFCLPFYFTRKRCRFGRGCIFAHGEEELREWEQEYRRKERERHIKNRENEEVILTSEILNGSAEDLVTDLDGVDVSCTPPELSVKLQDSNDTHTHKWKFTLVFKTEDSGCLRHVLLLHRHHDVYQLSQISIGSYHGNVGCDSSNSTEKLTGYFYKAKQVMSSGMMRVSLTVSFTSSLFGIFDQSVVFDFGKKPYLVKKLTADVHSQSWSLDPVISHNVQDATFWDERSVQVVRFVHETSEALRRVHLSRKYSLPVDVQIPTEKLNRNNYKAIMHALLYTLNQTQLHAERNFSDEMTGMKCALENELFGILQLQGKDALRPNDAAGRLLYRNVNSIWLQLSQSVSNKVYEAPVEKVENERVVLRMSSKACFDLNLSGTCDVSVNAQFQLNRWPICEMHEAVDKLTPGQLERLVFPGQRAPTAPVVNEVTIPGQWVLDQRLNDHQKAVIKRIASRECNVPPLVVFGPFGTGKTFTLNQAVRLLVQLDKSHRILLCTHSNRAADIHVELLDKYLKEQNGTPASTPLRIYQPMRRLETASQIARNYCLIKNGVFLLPTRENILERRVIITTLSTSQVLLNLEVCHGLFTHILIDEAAQALEPETLTPLVFAGPDTKVVFTGDHMQMSPEVYSPQARQLGLERSLAERLFDLYEQEEESTKQSNVLFLTENYRSNEEILKFPSFHFYGDELVASGHKSHPAHPEYGPLLFFSARGKEEKEHHNSYVNLSEVDEVVKRVKEIANNWPTEWGPRKLSDIAVLSSYRYQKVLRFFLSPTGEEFRVLFISTVRTFHTCKPQEDQMRSSGDDRQLYWEFLSDPKLLNTAVTRATCLVAVVGDPVSLCTVGNCRTIWRNFIERCDEVGRLYGTTVDQLKKEVNAAIASIQLNPEAKTFVPKCSPVSQPELHTVSSKGKSIVSDEEASQQRADADNMFSQTKGFDSNDLQKRKNEVDVKEKEVRKSVLCNVAAKKEDQGGQEEKEEQGRGEGEVELTATGNLDVEDPQDFFVDDETRDIGEIIKAFIEECKRTKQLPDETASMFQDSEYPALEASRSKAVKSDATEKVQYSSCNKTEDISDLCPEVVIVHGQVEVHLTYRSLYKSPSERAQRITAFANEQEFFDPSVLRNLLEKEPHRYVACNLRLSPENPQMGYAVVEDTATPDIQIRGRVRQAFDKDKIVLELLNPNRKSGSKPNENDSNVQGKIVGVLEHIIDPRERQFVCTPDYENLVVMFPINKSATKLVNLGDKRCAGLPIYRMGQNDTPTKVKIMRREHVLSGKYLFLVKFLRWGPEYPYPLGMVVKKLPRGDDFQSSMEIVYAERGIRRAFKEDIMKYVKRTFPPDWSIPKKEYSDRPRVGEAFTIDPPNSLDLDDAITVEKPTSSTFRIGIHIADVSFFVKRSSPLDQEALLRCTSYYPGDEQENVPMLPRELSEGYCSLLPEKDRLAVSVFLTLDMEGRIIKGPSVKRTIVTSCCRLTYLEAQQIINGNEENTTTVPVKIAENIRQLSSLAQKRRRLRLEDRAFNHWQDDESEECVEAHELVEEMMLLANEEIAKMLSAKCPSLAPLRIQLPPKDHRLAEWVEMHSKYATLSLQYAEIFQNRSDTSSSLDLLLREVPALKMQRWVWSAICQAVVCRDFPRIYQLICNEANHPQLAAMQSRFRRLQSEAKFVCEDDQPPENIQHYSLGMRSYTQFTSPIRRYMDIVVHRLLLGSTMSQDDIAEVCRRSNYVRDNSRKFERDCKRIRMASKLQERCHETRVFIESIDHNSLSLHISKSEDDNLAGKQKQLVLSHLDLVSLETKNDHDLLVHWKFRKYTAPDANSYFNKPIEANDSGDNALVDIPPDDWRRILNAVRSNDENTLVEIIKQLKAQLKSASLLDEVDKRQESAVQGKFVEPYKHPHSGESDSQFSSEPDYHYYERKLLLKKYDFFYVQLCPHMIRGMLVPDIQLFKVNPHLNICIEHRKYPRESFAHTARHRASREHYETIDEYIRAWRPVLAIEAATEAVKESDGFVIEQLKTEWKKTEDGTKCLVSLAVSYCASHQLEFHPGDLNNSNYCNQGHPVSDCWVGHCIVKAVKLVEGTGKKEITLNLHQASSQIPDGLTNGGKHRSTIELIHRILPQRRMYAAVCELLQNSSKLVHAICKGEEPKEENFGMGLPLNVSLELHRFKSLNKFQEAAVKEALFKPFTLIQGPPGTGKTVTGVHIAYWFTERNKRLVPFKNLEKRAAGENESEETEPKTPAQVIYCGPSNKAVDVVTEYLMKIPIIKILRVYSDQVEQKEFPIPNTLKPARATRSDAELKITNEKLKSVSLHHVIRTSPCPYAKALRECEDEFAEKEKTGQKIRKAEVADYRKLIGHAERWALQESGVQIVLCTCVAAGSPRIVTSCDNVQQCIVDECGMCMEPESLVPITGSRARQIVLIGDHKQLQPVVQDHVAKSLGLNVSMFERHSKRAIMLRLQYRMHAGICEFPSHAFYDGKLQTAEVVKLRERSPITFWPAMVSQKKDIPIVFCHVEGQEESTRIASAESNQESKWNQKEVLKTVQIAKYIVNHYGKHVRKSNVAVLTPYRKQLNEISKRLKGPYEEILVTTVIKSQGSEWDYVIISLVRSLKKDEIDPEPTKTWLQQHLGFLADEHQMNVGLTRARRGLCIIGNKHLLSKDKMWAELLKHYEENHCLVDEKWPWQ</sequence>
<dbReference type="SMART" id="SM00955">
    <property type="entry name" value="RNB"/>
    <property type="match status" value="1"/>
</dbReference>
<accession>A0AAD9VEJ9</accession>
<dbReference type="GO" id="GO:0004540">
    <property type="term" value="F:RNA nuclease activity"/>
    <property type="evidence" value="ECO:0007669"/>
    <property type="project" value="InterPro"/>
</dbReference>
<dbReference type="InterPro" id="IPR056787">
    <property type="entry name" value="OB_HELZ2"/>
</dbReference>
<dbReference type="InterPro" id="IPR041679">
    <property type="entry name" value="DNA2/NAM7-like_C"/>
</dbReference>
<evidence type="ECO:0000313" key="10">
    <source>
        <dbReference type="EMBL" id="KAK2571606.1"/>
    </source>
</evidence>
<feature type="region of interest" description="Disordered" evidence="8">
    <location>
        <begin position="375"/>
        <end position="403"/>
    </location>
</feature>
<protein>
    <submittedName>
        <fullName evidence="10">Helicase with zinc finger domain 2</fullName>
    </submittedName>
</protein>
<dbReference type="GO" id="GO:0005524">
    <property type="term" value="F:ATP binding"/>
    <property type="evidence" value="ECO:0007669"/>
    <property type="project" value="UniProtKB-KW"/>
</dbReference>
<evidence type="ECO:0000256" key="2">
    <source>
        <dbReference type="ARBA" id="ARBA00022741"/>
    </source>
</evidence>
<evidence type="ECO:0000256" key="4">
    <source>
        <dbReference type="ARBA" id="ARBA00022806"/>
    </source>
</evidence>
<keyword evidence="6" id="KW-0862">Zinc</keyword>
<dbReference type="SUPFAM" id="SSF52540">
    <property type="entry name" value="P-loop containing nucleoside triphosphate hydrolases"/>
    <property type="match status" value="2"/>
</dbReference>
<evidence type="ECO:0000256" key="7">
    <source>
        <dbReference type="SAM" id="Coils"/>
    </source>
</evidence>
<keyword evidence="3" id="KW-0378">Hydrolase</keyword>
<dbReference type="PROSITE" id="PS01175">
    <property type="entry name" value="RIBONUCLEASE_II"/>
    <property type="match status" value="1"/>
</dbReference>
<evidence type="ECO:0000256" key="6">
    <source>
        <dbReference type="PROSITE-ProRule" id="PRU00723"/>
    </source>
</evidence>
<feature type="region of interest" description="Disordered" evidence="8">
    <location>
        <begin position="1"/>
        <end position="164"/>
    </location>
</feature>
<dbReference type="GO" id="GO:0016787">
    <property type="term" value="F:hydrolase activity"/>
    <property type="evidence" value="ECO:0007669"/>
    <property type="project" value="UniProtKB-KW"/>
</dbReference>
<dbReference type="InterPro" id="IPR022966">
    <property type="entry name" value="RNase_II/R_CS"/>
</dbReference>
<feature type="region of interest" description="Disordered" evidence="8">
    <location>
        <begin position="318"/>
        <end position="351"/>
    </location>
</feature>
<dbReference type="InterPro" id="IPR047187">
    <property type="entry name" value="SF1_C_Upf1"/>
</dbReference>
<feature type="compositionally biased region" description="Polar residues" evidence="8">
    <location>
        <begin position="244"/>
        <end position="256"/>
    </location>
</feature>
<feature type="coiled-coil region" evidence="7">
    <location>
        <begin position="610"/>
        <end position="637"/>
    </location>
</feature>
<feature type="compositionally biased region" description="Basic and acidic residues" evidence="8">
    <location>
        <begin position="57"/>
        <end position="75"/>
    </location>
</feature>
<dbReference type="InterPro" id="IPR050534">
    <property type="entry name" value="Coronavir_polyprotein_1ab"/>
</dbReference>
<keyword evidence="11" id="KW-1185">Reference proteome</keyword>
<feature type="compositionally biased region" description="Polar residues" evidence="8">
    <location>
        <begin position="141"/>
        <end position="156"/>
    </location>
</feature>
<keyword evidence="5" id="KW-0067">ATP-binding</keyword>
<keyword evidence="6" id="KW-0863">Zinc-finger</keyword>
<dbReference type="GO" id="GO:0043139">
    <property type="term" value="F:5'-3' DNA helicase activity"/>
    <property type="evidence" value="ECO:0007669"/>
    <property type="project" value="TreeGrafter"/>
</dbReference>
<keyword evidence="2" id="KW-0547">Nucleotide-binding</keyword>
<dbReference type="GO" id="GO:0008270">
    <property type="term" value="F:zinc ion binding"/>
    <property type="evidence" value="ECO:0007669"/>
    <property type="project" value="UniProtKB-KW"/>
</dbReference>
<dbReference type="InterPro" id="IPR000571">
    <property type="entry name" value="Znf_CCCH"/>
</dbReference>
<keyword evidence="4 10" id="KW-0347">Helicase</keyword>
<dbReference type="Pfam" id="PF00773">
    <property type="entry name" value="RNB"/>
    <property type="match status" value="1"/>
</dbReference>
<reference evidence="10" key="1">
    <citation type="journal article" date="2023" name="G3 (Bethesda)">
        <title>Whole genome assembly and annotation of the endangered Caribbean coral Acropora cervicornis.</title>
        <authorList>
            <person name="Selwyn J.D."/>
            <person name="Vollmer S.V."/>
        </authorList>
    </citation>
    <scope>NUCLEOTIDE SEQUENCE</scope>
    <source>
        <strain evidence="10">K2</strain>
    </source>
</reference>
<dbReference type="Gene3D" id="3.40.50.300">
    <property type="entry name" value="P-loop containing nucleotide triphosphate hydrolases"/>
    <property type="match status" value="5"/>
</dbReference>
<feature type="compositionally biased region" description="Basic and acidic residues" evidence="8">
    <location>
        <begin position="183"/>
        <end position="198"/>
    </location>
</feature>
<dbReference type="SUPFAM" id="SSF50249">
    <property type="entry name" value="Nucleic acid-binding proteins"/>
    <property type="match status" value="2"/>
</dbReference>
<dbReference type="InterPro" id="IPR012340">
    <property type="entry name" value="NA-bd_OB-fold"/>
</dbReference>
<dbReference type="InterPro" id="IPR027417">
    <property type="entry name" value="P-loop_NTPase"/>
</dbReference>
<evidence type="ECO:0000256" key="5">
    <source>
        <dbReference type="ARBA" id="ARBA00022840"/>
    </source>
</evidence>
<dbReference type="Pfam" id="PF25049">
    <property type="entry name" value="OB_HELZ2"/>
    <property type="match status" value="1"/>
</dbReference>
<dbReference type="InterPro" id="IPR001900">
    <property type="entry name" value="RNase_II/R"/>
</dbReference>
<feature type="compositionally biased region" description="Basic and acidic residues" evidence="8">
    <location>
        <begin position="1551"/>
        <end position="1569"/>
    </location>
</feature>
<dbReference type="InterPro" id="IPR041677">
    <property type="entry name" value="DNA2/NAM7_AAA_11"/>
</dbReference>
<feature type="compositionally biased region" description="Basic and acidic residues" evidence="8">
    <location>
        <begin position="26"/>
        <end position="45"/>
    </location>
</feature>
<evidence type="ECO:0000256" key="1">
    <source>
        <dbReference type="ARBA" id="ARBA00007913"/>
    </source>
</evidence>
<feature type="non-terminal residue" evidence="10">
    <location>
        <position position="1"/>
    </location>
</feature>